<evidence type="ECO:0000313" key="1">
    <source>
        <dbReference type="EMBL" id="KHG04635.1"/>
    </source>
</evidence>
<sequence>MRASVRPCLEHGTGIAICVSVRPCLRHGISTDCKTMSGTWHRHRCMGASVRPCPGHGISILPFCIRLIRVTKLARVGDRWRFHHTIQLLKGINDFKY</sequence>
<dbReference type="EMBL" id="JRRC01415619">
    <property type="protein sequence ID" value="KHG04635.1"/>
    <property type="molecule type" value="Genomic_DNA"/>
</dbReference>
<organism evidence="1 2">
    <name type="scientific">Gossypium arboreum</name>
    <name type="common">Tree cotton</name>
    <name type="synonym">Gossypium nanking</name>
    <dbReference type="NCBI Taxonomy" id="29729"/>
    <lineage>
        <taxon>Eukaryota</taxon>
        <taxon>Viridiplantae</taxon>
        <taxon>Streptophyta</taxon>
        <taxon>Embryophyta</taxon>
        <taxon>Tracheophyta</taxon>
        <taxon>Spermatophyta</taxon>
        <taxon>Magnoliopsida</taxon>
        <taxon>eudicotyledons</taxon>
        <taxon>Gunneridae</taxon>
        <taxon>Pentapetalae</taxon>
        <taxon>rosids</taxon>
        <taxon>malvids</taxon>
        <taxon>Malvales</taxon>
        <taxon>Malvaceae</taxon>
        <taxon>Malvoideae</taxon>
        <taxon>Gossypium</taxon>
    </lineage>
</organism>
<name>A0A0B0MV34_GOSAR</name>
<accession>A0A0B0MV34</accession>
<proteinExistence type="predicted"/>
<comment type="caution">
    <text evidence="1">The sequence shown here is derived from an EMBL/GenBank/DDBJ whole genome shotgun (WGS) entry which is preliminary data.</text>
</comment>
<keyword evidence="2" id="KW-1185">Reference proteome</keyword>
<reference evidence="2" key="1">
    <citation type="submission" date="2014-09" db="EMBL/GenBank/DDBJ databases">
        <authorList>
            <person name="Mudge J."/>
            <person name="Ramaraj T."/>
            <person name="Lindquist I.E."/>
            <person name="Bharti A.K."/>
            <person name="Sundararajan A."/>
            <person name="Cameron C.T."/>
            <person name="Woodward J.E."/>
            <person name="May G.D."/>
            <person name="Brubaker C."/>
            <person name="Broadhvest J."/>
            <person name="Wilkins T.A."/>
        </authorList>
    </citation>
    <scope>NUCLEOTIDE SEQUENCE</scope>
    <source>
        <strain evidence="2">cv. AKA8401</strain>
    </source>
</reference>
<gene>
    <name evidence="1" type="ORF">F383_29368</name>
</gene>
<dbReference type="AlphaFoldDB" id="A0A0B0MV34"/>
<protein>
    <submittedName>
        <fullName evidence="1">Dihydrodipicolinate reductase</fullName>
    </submittedName>
</protein>
<evidence type="ECO:0000313" key="2">
    <source>
        <dbReference type="Proteomes" id="UP000032142"/>
    </source>
</evidence>
<dbReference type="Proteomes" id="UP000032142">
    <property type="component" value="Unassembled WGS sequence"/>
</dbReference>